<evidence type="ECO:0000313" key="1">
    <source>
        <dbReference type="EMBL" id="UYV95962.1"/>
    </source>
</evidence>
<evidence type="ECO:0000313" key="2">
    <source>
        <dbReference type="Proteomes" id="UP001163293"/>
    </source>
</evidence>
<name>A0AAX3EFL8_PAEUR</name>
<protein>
    <submittedName>
        <fullName evidence="1">Uncharacterized protein</fullName>
    </submittedName>
</protein>
<sequence>MTTAALPELWSDWCAVARVPEDRIDDASLQAFALQSGPSKAVLERLRRAAAPPVEPAVATAWPTAHSCDRSSMRRLLARGDVLVRDRATDWQLRLRLRRMLFAAVLSAPASHGGLGLTRSEIRQLRPEDVQRLRPRIGVAEDPESCAACAVWSWLEVIGTNSSWSRAGLRSLAHRRDDQMVGHRHELPDPSPDWLTCVGVLPAIDRWGWMDPYSSLHPSSMSVVVRAIDALLDGPAPMPTPEPEPRAPVRVFTEAEREEVYARADELTARVAAILLEYEQRS</sequence>
<keyword evidence="2" id="KW-1185">Reference proteome</keyword>
<reference evidence="1" key="1">
    <citation type="submission" date="2022-07" db="EMBL/GenBank/DDBJ databases">
        <authorList>
            <person name="Wu T."/>
        </authorList>
    </citation>
    <scope>NUCLEOTIDE SEQUENCE</scope>
    <source>
        <strain evidence="1">SD-1</strain>
    </source>
</reference>
<proteinExistence type="predicted"/>
<gene>
    <name evidence="1" type="ORF">NL394_12815</name>
</gene>
<accession>A0AAX3EFL8</accession>
<dbReference type="AlphaFoldDB" id="A0AAX3EFL8"/>
<organism evidence="1 2">
    <name type="scientific">Paenarthrobacter ureafaciens</name>
    <dbReference type="NCBI Taxonomy" id="37931"/>
    <lineage>
        <taxon>Bacteria</taxon>
        <taxon>Bacillati</taxon>
        <taxon>Actinomycetota</taxon>
        <taxon>Actinomycetes</taxon>
        <taxon>Micrococcales</taxon>
        <taxon>Micrococcaceae</taxon>
        <taxon>Paenarthrobacter</taxon>
    </lineage>
</organism>
<dbReference type="Proteomes" id="UP001163293">
    <property type="component" value="Chromosome"/>
</dbReference>
<dbReference type="EMBL" id="CP101185">
    <property type="protein sequence ID" value="UYV95962.1"/>
    <property type="molecule type" value="Genomic_DNA"/>
</dbReference>
<dbReference type="RefSeq" id="WP_069694981.1">
    <property type="nucleotide sequence ID" value="NZ_CP043010.1"/>
</dbReference>